<dbReference type="VEuPathDB" id="TriTrypDB:TcG_12426"/>
<dbReference type="VEuPathDB" id="TriTrypDB:TcCL_NonESM08197"/>
<evidence type="ECO:0000256" key="1">
    <source>
        <dbReference type="SAM" id="MobiDB-lite"/>
    </source>
</evidence>
<dbReference type="VEuPathDB" id="TriTrypDB:C4B63_115g70"/>
<evidence type="ECO:0000313" key="4">
    <source>
        <dbReference type="Proteomes" id="UP000246078"/>
    </source>
</evidence>
<dbReference type="VEuPathDB" id="TriTrypDB:ECC02_008502"/>
<evidence type="ECO:0000313" key="3">
    <source>
        <dbReference type="EMBL" id="PWV04350.1"/>
    </source>
</evidence>
<dbReference type="EMBL" id="PRFC01000154">
    <property type="protein sequence ID" value="PWV04350.1"/>
    <property type="molecule type" value="Genomic_DNA"/>
</dbReference>
<dbReference type="Pfam" id="PF24466">
    <property type="entry name" value="DUF7578"/>
    <property type="match status" value="2"/>
</dbReference>
<dbReference type="NCBIfam" id="TIGR01631">
    <property type="entry name" value="Trypano_RHS"/>
    <property type="match status" value="1"/>
</dbReference>
<organism evidence="3 4">
    <name type="scientific">Trypanosoma cruzi</name>
    <dbReference type="NCBI Taxonomy" id="5693"/>
    <lineage>
        <taxon>Eukaryota</taxon>
        <taxon>Discoba</taxon>
        <taxon>Euglenozoa</taxon>
        <taxon>Kinetoplastea</taxon>
        <taxon>Metakinetoplastina</taxon>
        <taxon>Trypanosomatida</taxon>
        <taxon>Trypanosomatidae</taxon>
        <taxon>Trypanosoma</taxon>
        <taxon>Schizotrypanum</taxon>
    </lineage>
</organism>
<sequence length="310" mass="34384">MLAAGRPLMKDYNVTMEVFAQEPDDYVHDQRLLEEILNLTAHQALGAIARPLHEGVLSLGQRRDYERKHTITPLARGKPNGVLTQVLTEARREAAERLRGTQEMKFIISTNIEEVLLKDSPCFMAIKLNDFLALKLCGRGVLDTNRKVLLEEFFKDPTKYIRDKGALNEIQASGHCLSMRRAAKGEMVFDEDIRKLCDKGVNNLPGWSLAAAEVKAAVHNSTKHFLDAAAEEARNPTTSAPEKLEGVYESVHNAGRSHAVELPDGVERKKTGTGMGCMRGSQDSHGRTGKLTTLSKRMTLCSNVVQHLPC</sequence>
<dbReference type="InterPro" id="IPR006518">
    <property type="entry name" value="Trypano_RHS"/>
</dbReference>
<feature type="domain" description="DUF7578" evidence="2">
    <location>
        <begin position="10"/>
        <end position="47"/>
    </location>
</feature>
<dbReference type="VEuPathDB" id="TriTrypDB:TCSYLVIO_007217"/>
<reference evidence="3 4" key="1">
    <citation type="journal article" date="2018" name="Microb. Genom.">
        <title>Expanding an expanded genome: long-read sequencing of Trypanosoma cruzi.</title>
        <authorList>
            <person name="Berna L."/>
            <person name="Rodriguez M."/>
            <person name="Chiribao M.L."/>
            <person name="Parodi-Talice A."/>
            <person name="Pita S."/>
            <person name="Rijo G."/>
            <person name="Alvarez-Valin F."/>
            <person name="Robello C."/>
        </authorList>
    </citation>
    <scope>NUCLEOTIDE SEQUENCE [LARGE SCALE GENOMIC DNA]</scope>
    <source>
        <strain evidence="3 4">TCC</strain>
    </source>
</reference>
<dbReference type="InterPro" id="IPR056000">
    <property type="entry name" value="DUF7578"/>
</dbReference>
<feature type="region of interest" description="Disordered" evidence="1">
    <location>
        <begin position="267"/>
        <end position="289"/>
    </location>
</feature>
<dbReference type="VEuPathDB" id="TriTrypDB:TCDM_10490"/>
<dbReference type="AlphaFoldDB" id="A0A2V2W723"/>
<name>A0A2V2W723_TRYCR</name>
<evidence type="ECO:0000259" key="2">
    <source>
        <dbReference type="Pfam" id="PF24466"/>
    </source>
</evidence>
<feature type="domain" description="DUF7578" evidence="2">
    <location>
        <begin position="124"/>
        <end position="185"/>
    </location>
</feature>
<dbReference type="VEuPathDB" id="TriTrypDB:C3747_154g86"/>
<gene>
    <name evidence="3" type="ORF">C3747_154g86</name>
</gene>
<protein>
    <submittedName>
        <fullName evidence="3">Putative retrotransposon hot spot protein (RHS)</fullName>
    </submittedName>
</protein>
<dbReference type="Proteomes" id="UP000246078">
    <property type="component" value="Unassembled WGS sequence"/>
</dbReference>
<proteinExistence type="predicted"/>
<comment type="caution">
    <text evidence="3">The sequence shown here is derived from an EMBL/GenBank/DDBJ whole genome shotgun (WGS) entry which is preliminary data.</text>
</comment>
<accession>A0A2V2W723</accession>